<keyword evidence="1" id="KW-0472">Membrane</keyword>
<name>A0A1G2KXZ2_9BACT</name>
<reference evidence="2 3" key="1">
    <citation type="journal article" date="2016" name="Nat. Commun.">
        <title>Thousands of microbial genomes shed light on interconnected biogeochemical processes in an aquifer system.</title>
        <authorList>
            <person name="Anantharaman K."/>
            <person name="Brown C.T."/>
            <person name="Hug L.A."/>
            <person name="Sharon I."/>
            <person name="Castelle C.J."/>
            <person name="Probst A.J."/>
            <person name="Thomas B.C."/>
            <person name="Singh A."/>
            <person name="Wilkins M.J."/>
            <person name="Karaoz U."/>
            <person name="Brodie E.L."/>
            <person name="Williams K.H."/>
            <person name="Hubbard S.S."/>
            <person name="Banfield J.F."/>
        </authorList>
    </citation>
    <scope>NUCLEOTIDE SEQUENCE [LARGE SCALE GENOMIC DNA]</scope>
</reference>
<evidence type="ECO:0000313" key="2">
    <source>
        <dbReference type="EMBL" id="OHA04326.1"/>
    </source>
</evidence>
<keyword evidence="1" id="KW-0812">Transmembrane</keyword>
<comment type="caution">
    <text evidence="2">The sequence shown here is derived from an EMBL/GenBank/DDBJ whole genome shotgun (WGS) entry which is preliminary data.</text>
</comment>
<dbReference type="Proteomes" id="UP000178510">
    <property type="component" value="Unassembled WGS sequence"/>
</dbReference>
<protein>
    <submittedName>
        <fullName evidence="2">Uncharacterized protein</fullName>
    </submittedName>
</protein>
<evidence type="ECO:0000256" key="1">
    <source>
        <dbReference type="SAM" id="Phobius"/>
    </source>
</evidence>
<organism evidence="2 3">
    <name type="scientific">Candidatus Sungbacteria bacterium RIFCSPHIGHO2_02_FULL_52_23</name>
    <dbReference type="NCBI Taxonomy" id="1802274"/>
    <lineage>
        <taxon>Bacteria</taxon>
        <taxon>Candidatus Sungiibacteriota</taxon>
    </lineage>
</organism>
<accession>A0A1G2KXZ2</accession>
<dbReference type="STRING" id="1802274.A3J58_03015"/>
<feature type="transmembrane region" description="Helical" evidence="1">
    <location>
        <begin position="76"/>
        <end position="94"/>
    </location>
</feature>
<keyword evidence="1" id="KW-1133">Transmembrane helix</keyword>
<dbReference type="EMBL" id="MHQM01000001">
    <property type="protein sequence ID" value="OHA04326.1"/>
    <property type="molecule type" value="Genomic_DNA"/>
</dbReference>
<evidence type="ECO:0000313" key="3">
    <source>
        <dbReference type="Proteomes" id="UP000178510"/>
    </source>
</evidence>
<dbReference type="AlphaFoldDB" id="A0A1G2KXZ2"/>
<sequence length="137" mass="15198">MMSSFHSRSVALLVLFSFLAVSIFCLWSANAMSMDESSDNCAVYGSQMTLCGTDTQSHVSTRQNFLNVIPQKTFDLLLLALLLIFVSATYKNIWPRAPEIVKSLVARAYATLDIIDPIKRALARGIIQPKIYPSHIG</sequence>
<proteinExistence type="predicted"/>
<gene>
    <name evidence="2" type="ORF">A3J58_03015</name>
</gene>